<dbReference type="Gene3D" id="3.30.110.20">
    <property type="entry name" value="Alba-like domain"/>
    <property type="match status" value="2"/>
</dbReference>
<accession>A0A812LTB9</accession>
<gene>
    <name evidence="6" type="primary">nsun2</name>
    <name evidence="6" type="ORF">SNEC2469_LOCUS5289</name>
</gene>
<evidence type="ECO:0000256" key="3">
    <source>
        <dbReference type="ARBA" id="ARBA00023242"/>
    </source>
</evidence>
<organism evidence="6 7">
    <name type="scientific">Symbiodinium necroappetens</name>
    <dbReference type="NCBI Taxonomy" id="1628268"/>
    <lineage>
        <taxon>Eukaryota</taxon>
        <taxon>Sar</taxon>
        <taxon>Alveolata</taxon>
        <taxon>Dinophyceae</taxon>
        <taxon>Suessiales</taxon>
        <taxon>Symbiodiniaceae</taxon>
        <taxon>Symbiodinium</taxon>
    </lineage>
</organism>
<dbReference type="Gene3D" id="3.40.50.150">
    <property type="entry name" value="Vaccinia Virus protein VP39"/>
    <property type="match status" value="1"/>
</dbReference>
<feature type="compositionally biased region" description="Basic and acidic residues" evidence="4">
    <location>
        <begin position="1023"/>
        <end position="1041"/>
    </location>
</feature>
<keyword evidence="3" id="KW-0539">Nucleus</keyword>
<protein>
    <submittedName>
        <fullName evidence="6">Nsun2 protein</fullName>
    </submittedName>
</protein>
<dbReference type="GO" id="GO:0008173">
    <property type="term" value="F:RNA methyltransferase activity"/>
    <property type="evidence" value="ECO:0007669"/>
    <property type="project" value="InterPro"/>
</dbReference>
<dbReference type="InterPro" id="IPR023267">
    <property type="entry name" value="RCMT"/>
</dbReference>
<dbReference type="EMBL" id="CAJNJA010009942">
    <property type="protein sequence ID" value="CAE7252195.1"/>
    <property type="molecule type" value="Genomic_DNA"/>
</dbReference>
<dbReference type="SUPFAM" id="SSF53335">
    <property type="entry name" value="S-adenosyl-L-methionine-dependent methyltransferases"/>
    <property type="match status" value="1"/>
</dbReference>
<reference evidence="6" key="1">
    <citation type="submission" date="2021-02" db="EMBL/GenBank/DDBJ databases">
        <authorList>
            <person name="Dougan E. K."/>
            <person name="Rhodes N."/>
            <person name="Thang M."/>
            <person name="Chan C."/>
        </authorList>
    </citation>
    <scope>NUCLEOTIDE SEQUENCE</scope>
</reference>
<feature type="compositionally biased region" description="Basic residues" evidence="4">
    <location>
        <begin position="977"/>
        <end position="993"/>
    </location>
</feature>
<dbReference type="PANTHER" id="PTHR22808">
    <property type="entry name" value="NCL1 YEAST -RELATED NOL1/NOP2/FMU SUN DOMAIN-CONTAINING"/>
    <property type="match status" value="1"/>
</dbReference>
<evidence type="ECO:0000256" key="4">
    <source>
        <dbReference type="SAM" id="MobiDB-lite"/>
    </source>
</evidence>
<dbReference type="InterPro" id="IPR029063">
    <property type="entry name" value="SAM-dependent_MTases_sf"/>
</dbReference>
<dbReference type="GO" id="GO:0005634">
    <property type="term" value="C:nucleus"/>
    <property type="evidence" value="ECO:0007669"/>
    <property type="project" value="UniProtKB-SubCell"/>
</dbReference>
<dbReference type="InterPro" id="IPR014813">
    <property type="entry name" value="Gnl3_N_dom"/>
</dbReference>
<evidence type="ECO:0000256" key="1">
    <source>
        <dbReference type="ARBA" id="ARBA00004123"/>
    </source>
</evidence>
<evidence type="ECO:0000256" key="2">
    <source>
        <dbReference type="ARBA" id="ARBA00022884"/>
    </source>
</evidence>
<feature type="region of interest" description="Disordered" evidence="4">
    <location>
        <begin position="1154"/>
        <end position="1177"/>
    </location>
</feature>
<feature type="region of interest" description="Disordered" evidence="4">
    <location>
        <begin position="977"/>
        <end position="999"/>
    </location>
</feature>
<evidence type="ECO:0000313" key="7">
    <source>
        <dbReference type="Proteomes" id="UP000601435"/>
    </source>
</evidence>
<dbReference type="Pfam" id="PF08701">
    <property type="entry name" value="GN3L_Grn1"/>
    <property type="match status" value="1"/>
</dbReference>
<feature type="domain" description="Guanine nucleotide-binding protein-like 3 N-terminal" evidence="5">
    <location>
        <begin position="963"/>
        <end position="1035"/>
    </location>
</feature>
<comment type="caution">
    <text evidence="6">The sequence shown here is derived from an EMBL/GenBank/DDBJ whole genome shotgun (WGS) entry which is preliminary data.</text>
</comment>
<name>A0A812LTB9_9DINO</name>
<feature type="region of interest" description="Disordered" evidence="4">
    <location>
        <begin position="1023"/>
        <end position="1062"/>
    </location>
</feature>
<evidence type="ECO:0000259" key="5">
    <source>
        <dbReference type="Pfam" id="PF08701"/>
    </source>
</evidence>
<keyword evidence="7" id="KW-1185">Reference proteome</keyword>
<dbReference type="InterPro" id="IPR007347">
    <property type="entry name" value="SpoVS"/>
</dbReference>
<dbReference type="GO" id="GO:0001510">
    <property type="term" value="P:RNA methylation"/>
    <property type="evidence" value="ECO:0007669"/>
    <property type="project" value="InterPro"/>
</dbReference>
<sequence>MSGACSRELAQSLHNGLPPGTIPSGLLVANVAKAESLEDLVREVDLVHRSPVVFTVSQPQRFPQLLTASPGEGFAEWTAPTGREPSGQFLMEFDRVICVPGQRVGLLCPCEGQYEGQAWHRHPLHVRILQRGLGLLRPGGRLVFAALAQHPVENEAVIAAALSRYGPSVQIEDATRQLACPSSLGCTSWSIPNPNKGEEPSHFLSWDDVPLKLRGGKVLRTMFPPRHSEPNGLELGSQLARCLRVGVGPGLFLAVLVKESTAPRICSSPCPVEEDEQSSFPPGSNIMVRASGAFARVVGRGSGPYAGLVKIRYPDRSTYHLEASELQPLSTRAAASPAFTAFKAACLAVTTMSTLFCITRSRRTHTIFHRLKWHSGALLSACIAFACMRSRRRGGRSPVVVEKSPLPGSRVVRGCANVPRPVQSFCSFFGWDLCWEKFRDCLAYRTADKRDLYLVSAAVFQLRVPEQLRQALCGMPVLTRCDVLEKRYWGTGDLKPRSTLTAFLRKHASRRRLHFQDALLQEILDTGRLSLEKACTLESQGQLEGLDSCTSAGILRPGCVLILRSEADDPENSECWLGVLGSRHLEIPEVLHGAGGYSRLSRSTHCLACDMALVARRITRPGWTWTFPLQQVRCSAGSSSDILTASAATDVARLGGAIAARLRQVGSASIRCIGPKAAYRSVKSVVNASDYLSRDPDALEDRFLGMEVSESKARSREQAEHSNELHLRVHPVQLPAGAFQKSKPAVELLVGASTQPGKAAAAMAGALRPMGGGHGKYPLVRGIGTIAIHRALVAAYLAQNYLDNDDRGVRFLVVPRFVQEVVMMVRIMLAGDFERYRHGSARIANLSLSHEGQAMSASQLVASGDVRPPHCAWSRFGSASSLDPLGGGTTIAVSFTQGDKIEVEFFLYTRGYERGFAPLHAGWNAVLSVTLCSSRPSNWVWLRATESKMKLLGNRKSKKQKLSRKYNIQKRIREHKRRVKKEAKKLGLKKRVRKDPGIPNSLPWKAELLAEIEAKKAKREEELARKKQEAKNKVKQDRLEQQRQSQELRQQKDAERRKKRAEQVRLSSLYHRLLHATRFSVCAEEAEGLSLGKLGKRPLRAARLAGATPAIRPAGPSTLGEDVSLAVTTPVPFEAATISGDSSPAALFGDSMTFQQRDSGPRRQLPAEAPSAGYGDTADYRDTVFAEQGLRLPPQAIAQPTRFTYNADLRMRRLDYVSPSRGPTPTPTASASTGTSQHRTTSRTGIYANKSRGLTRRLWLFNDILYTGKFPSKLDRLAQKFWIIKLDVRKAFDSMSQRYLSELVTATVGKDLPWEACLGAVEKQFALQRLEINTEKTMVDGGSRVPLTFANPPGETDGAPEQTLRGTSAGGGENSAFQLAAVAGENWADVAQDWIRWQLRLMVMAPLTLMENRLGTASSQGHRCVMNCSTDLLAESSVCESGRNNMLVSTPAFGGVASIERLRQANRFLALQKADSLVQPMFALSIAMTATCGVHEQWTTRADIRREQLCAKQRPLYLNEGWVQFSFLCFFILSSPDNIKLLQPKRHALKKVLECPAWQPVPSCTARWTSSDALLRHEAKAEQKWVGLPLVRQRSERFQVVRQTATLEQACEQRQLRVLLLEIAPVGGGCLAKERMKADKESTNVLPVPASKSMQALVKDPAIVGAQSGRELLPYCLDTNKLVFLDEQDYVRLFRTELEEQARRAILRRKRCFLPFDDCVKWVRAMGLWDNQEEWEEPLGKLGQWKGWAYFLGAPGTEASPDREGTT</sequence>
<feature type="region of interest" description="Disordered" evidence="4">
    <location>
        <begin position="1217"/>
        <end position="1246"/>
    </location>
</feature>
<dbReference type="Proteomes" id="UP000601435">
    <property type="component" value="Unassembled WGS sequence"/>
</dbReference>
<feature type="compositionally biased region" description="Low complexity" evidence="4">
    <location>
        <begin position="1218"/>
        <end position="1236"/>
    </location>
</feature>
<proteinExistence type="predicted"/>
<comment type="subcellular location">
    <subcellularLocation>
        <location evidence="1">Nucleus</location>
    </subcellularLocation>
</comment>
<dbReference type="GO" id="GO:0003723">
    <property type="term" value="F:RNA binding"/>
    <property type="evidence" value="ECO:0007669"/>
    <property type="project" value="UniProtKB-KW"/>
</dbReference>
<dbReference type="OrthoDB" id="435474at2759"/>
<keyword evidence="2" id="KW-0694">RNA-binding</keyword>
<feature type="region of interest" description="Disordered" evidence="4">
    <location>
        <begin position="1350"/>
        <end position="1370"/>
    </location>
</feature>
<dbReference type="Pfam" id="PF04232">
    <property type="entry name" value="SpoVS"/>
    <property type="match status" value="1"/>
</dbReference>
<dbReference type="InterPro" id="IPR036882">
    <property type="entry name" value="Alba-like_dom_sf"/>
</dbReference>
<evidence type="ECO:0000313" key="6">
    <source>
        <dbReference type="EMBL" id="CAE7252195.1"/>
    </source>
</evidence>